<dbReference type="EMBL" id="CP151511">
    <property type="protein sequence ID" value="WZN65202.1"/>
    <property type="molecule type" value="Genomic_DNA"/>
</dbReference>
<dbReference type="Pfam" id="PF02274">
    <property type="entry name" value="ADI"/>
    <property type="match status" value="1"/>
</dbReference>
<keyword evidence="2" id="KW-1185">Reference proteome</keyword>
<evidence type="ECO:0000313" key="1">
    <source>
        <dbReference type="EMBL" id="WZN65202.1"/>
    </source>
</evidence>
<dbReference type="PANTHER" id="PTHR47271:SF2">
    <property type="entry name" value="ARGININE DEIMINASE"/>
    <property type="match status" value="1"/>
</dbReference>
<dbReference type="PANTHER" id="PTHR47271">
    <property type="entry name" value="ARGININE DEIMINASE"/>
    <property type="match status" value="1"/>
</dbReference>
<evidence type="ECO:0000313" key="2">
    <source>
        <dbReference type="Proteomes" id="UP001472866"/>
    </source>
</evidence>
<dbReference type="GO" id="GO:0016990">
    <property type="term" value="F:arginine deiminase activity"/>
    <property type="evidence" value="ECO:0007669"/>
    <property type="project" value="TreeGrafter"/>
</dbReference>
<dbReference type="GO" id="GO:0019546">
    <property type="term" value="P:L-arginine deiminase pathway"/>
    <property type="evidence" value="ECO:0007669"/>
    <property type="project" value="TreeGrafter"/>
</dbReference>
<dbReference type="Proteomes" id="UP001472866">
    <property type="component" value="Chromosome 11"/>
</dbReference>
<sequence>MEMVRELNMRTAKARSNSALDVAAVAKGVESVPYAQAAELLSPHERDGDLALKSCQVHEDHPARVVVVCEPGLQKQMGALHPAAALYERFVNLEASVSEHATFRDTLRKRGIKVLTVREILRHGLDNNLRCRLDLEDLAMGFLTYQGDAGPGDKTPTSRGKLEENLKEHVSDSYKRLVLENMSADQLIDVILTKPTVTVKPSYRDTGFTASYEFEPLTNLIFTRDQQITTAKGVVMASLRSSQRQHEIKVMRFCFQKLGITVLGQVDPPGYLEGGDFFPAGEDLCFVGVGLRSNELAVFQLMEKDYFGTRRVAIVKDLYEKDQDRMHLDCVFSILSQDCVLMLEDMMGDESPTRRLVDEYTRGDDGAYTKSRGNVEFSSYLRDQGYNIITVTGEEQLQYACNVVNLGESCILSCHAPTARKICRSKHFSGTMEFLPYSAITAMYGALHCSTQVVMRS</sequence>
<reference evidence="1 2" key="1">
    <citation type="submission" date="2024-03" db="EMBL/GenBank/DDBJ databases">
        <title>Complete genome sequence of the green alga Chloropicon roscoffensis RCC1871.</title>
        <authorList>
            <person name="Lemieux C."/>
            <person name="Pombert J.-F."/>
            <person name="Otis C."/>
            <person name="Turmel M."/>
        </authorList>
    </citation>
    <scope>NUCLEOTIDE SEQUENCE [LARGE SCALE GENOMIC DNA]</scope>
    <source>
        <strain evidence="1 2">RCC1871</strain>
    </source>
</reference>
<protein>
    <submittedName>
        <fullName evidence="1">Arginine deiminase</fullName>
    </submittedName>
</protein>
<dbReference type="SUPFAM" id="SSF55909">
    <property type="entry name" value="Pentein"/>
    <property type="match status" value="1"/>
</dbReference>
<gene>
    <name evidence="1" type="ORF">HKI87_11g67590</name>
</gene>
<proteinExistence type="predicted"/>
<organism evidence="1 2">
    <name type="scientific">Chloropicon roscoffensis</name>
    <dbReference type="NCBI Taxonomy" id="1461544"/>
    <lineage>
        <taxon>Eukaryota</taxon>
        <taxon>Viridiplantae</taxon>
        <taxon>Chlorophyta</taxon>
        <taxon>Chloropicophyceae</taxon>
        <taxon>Chloropicales</taxon>
        <taxon>Chloropicaceae</taxon>
        <taxon>Chloropicon</taxon>
    </lineage>
</organism>
<dbReference type="Gene3D" id="3.75.10.10">
    <property type="entry name" value="L-arginine/glycine Amidinotransferase, Chain A"/>
    <property type="match status" value="1"/>
</dbReference>
<name>A0AAX4PG63_9CHLO</name>
<accession>A0AAX4PG63</accession>
<dbReference type="AlphaFoldDB" id="A0AAX4PG63"/>